<evidence type="ECO:0000313" key="3">
    <source>
        <dbReference type="Proteomes" id="UP001208938"/>
    </source>
</evidence>
<name>A0ABT3H1E9_9RHOB</name>
<evidence type="ECO:0000256" key="1">
    <source>
        <dbReference type="SAM" id="Phobius"/>
    </source>
</evidence>
<feature type="transmembrane region" description="Helical" evidence="1">
    <location>
        <begin position="165"/>
        <end position="185"/>
    </location>
</feature>
<dbReference type="Proteomes" id="UP001208938">
    <property type="component" value="Unassembled WGS sequence"/>
</dbReference>
<gene>
    <name evidence="2" type="ORF">OKW52_15430</name>
</gene>
<keyword evidence="1" id="KW-0472">Membrane</keyword>
<comment type="caution">
    <text evidence="2">The sequence shown here is derived from an EMBL/GenBank/DDBJ whole genome shotgun (WGS) entry which is preliminary data.</text>
</comment>
<dbReference type="EMBL" id="JAPDFL010000001">
    <property type="protein sequence ID" value="MCW1933609.1"/>
    <property type="molecule type" value="Genomic_DNA"/>
</dbReference>
<keyword evidence="1" id="KW-0812">Transmembrane</keyword>
<organism evidence="2 3">
    <name type="scientific">Pararhodobacter zhoushanensis</name>
    <dbReference type="NCBI Taxonomy" id="2479545"/>
    <lineage>
        <taxon>Bacteria</taxon>
        <taxon>Pseudomonadati</taxon>
        <taxon>Pseudomonadota</taxon>
        <taxon>Alphaproteobacteria</taxon>
        <taxon>Rhodobacterales</taxon>
        <taxon>Paracoccaceae</taxon>
        <taxon>Pararhodobacter</taxon>
    </lineage>
</organism>
<accession>A0ABT3H1E9</accession>
<keyword evidence="1" id="KW-1133">Transmembrane helix</keyword>
<evidence type="ECO:0000313" key="2">
    <source>
        <dbReference type="EMBL" id="MCW1933609.1"/>
    </source>
</evidence>
<dbReference type="RefSeq" id="WP_264506496.1">
    <property type="nucleotide sequence ID" value="NZ_JAPDFL010000001.1"/>
</dbReference>
<keyword evidence="3" id="KW-1185">Reference proteome</keyword>
<feature type="transmembrane region" description="Helical" evidence="1">
    <location>
        <begin position="191"/>
        <end position="213"/>
    </location>
</feature>
<proteinExistence type="predicted"/>
<evidence type="ECO:0008006" key="4">
    <source>
        <dbReference type="Google" id="ProtNLM"/>
    </source>
</evidence>
<sequence>MTPPRHLARRLLALAVDALLASALAVVLLLPFSDRGLRLSTPLLALRGFDCTEVETAPDWLARALGTVPPYSLRHCAATLYGLPNGFELRMILADTRNAAPRTTRRIVVPVDAAMQPVPARLWVDILPLALLGLVSALLTARGWRTPGKRLAGLRLVPGARPRPFLREILRLGPLLALACVPLIAGDLTAPGPGAVIALAAAGALGLVWYYLWPFAAWQGLSRHDRLASYSVTR</sequence>
<protein>
    <recommendedName>
        <fullName evidence="4">RDD family protein</fullName>
    </recommendedName>
</protein>
<feature type="transmembrane region" description="Helical" evidence="1">
    <location>
        <begin position="126"/>
        <end position="144"/>
    </location>
</feature>
<reference evidence="2 3" key="1">
    <citation type="submission" date="2022-10" db="EMBL/GenBank/DDBJ databases">
        <title>Pararhodobacter sp. nov., isolated from marine algae.</title>
        <authorList>
            <person name="Choi B.J."/>
            <person name="Kim J.M."/>
            <person name="Lee J.K."/>
            <person name="Choi D.G."/>
            <person name="Jeon C.O."/>
        </authorList>
    </citation>
    <scope>NUCLEOTIDE SEQUENCE [LARGE SCALE GENOMIC DNA]</scope>
    <source>
        <strain evidence="2 3">ZQ420</strain>
    </source>
</reference>
<feature type="transmembrane region" description="Helical" evidence="1">
    <location>
        <begin position="12"/>
        <end position="32"/>
    </location>
</feature>